<accession>A0ABY8P491</accession>
<organism evidence="1 2">
    <name type="scientific">Arsenophonus apicola</name>
    <dbReference type="NCBI Taxonomy" id="2879119"/>
    <lineage>
        <taxon>Bacteria</taxon>
        <taxon>Pseudomonadati</taxon>
        <taxon>Pseudomonadota</taxon>
        <taxon>Gammaproteobacteria</taxon>
        <taxon>Enterobacterales</taxon>
        <taxon>Morganellaceae</taxon>
        <taxon>Arsenophonus</taxon>
    </lineage>
</organism>
<dbReference type="InterPro" id="IPR012670">
    <property type="entry name" value="T3SS_YscI/HrpB"/>
</dbReference>
<dbReference type="EMBL" id="CP123759">
    <property type="protein sequence ID" value="WGO84310.1"/>
    <property type="molecule type" value="Genomic_DNA"/>
</dbReference>
<name>A0ABY8P491_9GAMM</name>
<reference evidence="1 2" key="1">
    <citation type="submission" date="2023-04" db="EMBL/GenBank/DDBJ databases">
        <title>Genome dynamics across the evolutionary transition to endosymbiosis.</title>
        <authorList>
            <person name="Siozios S."/>
            <person name="Nadal-Jimenez P."/>
            <person name="Azagi T."/>
            <person name="Sprong H."/>
            <person name="Frost C.L."/>
            <person name="Parratt S.R."/>
            <person name="Taylor G."/>
            <person name="Brettell L."/>
            <person name="Lew K.C."/>
            <person name="Croft L."/>
            <person name="King K.C."/>
            <person name="Brockhurst M.A."/>
            <person name="Hypsa V."/>
            <person name="Novakova E."/>
            <person name="Darby A.C."/>
            <person name="Hurst G.D.D."/>
        </authorList>
    </citation>
    <scope>NUCLEOTIDE SEQUENCE [LARGE SCALE GENOMIC DNA]</scope>
    <source>
        <strain evidence="2">aApi_AU</strain>
    </source>
</reference>
<evidence type="ECO:0000313" key="1">
    <source>
        <dbReference type="EMBL" id="WGO84310.1"/>
    </source>
</evidence>
<dbReference type="RefSeq" id="WP_280939333.1">
    <property type="nucleotide sequence ID" value="NZ_CP123759.1"/>
</dbReference>
<proteinExistence type="predicted"/>
<gene>
    <name evidence="1" type="primary">sctI</name>
    <name evidence="1" type="ORF">QG404_05305</name>
</gene>
<evidence type="ECO:0000313" key="2">
    <source>
        <dbReference type="Proteomes" id="UP001231859"/>
    </source>
</evidence>
<protein>
    <submittedName>
        <fullName evidence="1">Type III secretion system inner rod subunit SctI</fullName>
    </submittedName>
</protein>
<keyword evidence="2" id="KW-1185">Reference proteome</keyword>
<sequence length="111" mass="12652">MDIQQLNSNIKFNLDEINQSIENGNPTNNQLVTTSSSTRHGVSFIEQIESVRKNMSQAKSEFQQNINNEELSPQKLMQVQWSLMRITLQEELIAKTAGKITQSMETLLKAQ</sequence>
<dbReference type="NCBIfam" id="TIGR02497">
    <property type="entry name" value="yscI_hrpB_dom"/>
    <property type="match status" value="1"/>
</dbReference>
<dbReference type="Proteomes" id="UP001231859">
    <property type="component" value="Chromosome"/>
</dbReference>
<dbReference type="Pfam" id="PF17001">
    <property type="entry name" value="T3SS_basalb_I"/>
    <property type="match status" value="1"/>
</dbReference>